<dbReference type="AlphaFoldDB" id="A0A6A6YY34"/>
<dbReference type="InterPro" id="IPR001373">
    <property type="entry name" value="Cullin_N"/>
</dbReference>
<protein>
    <submittedName>
        <fullName evidence="5 7">Cullin repeat-containing protein</fullName>
    </submittedName>
</protein>
<evidence type="ECO:0000313" key="5">
    <source>
        <dbReference type="EMBL" id="KAF2813832.1"/>
    </source>
</evidence>
<dbReference type="InterPro" id="IPR016159">
    <property type="entry name" value="Cullin_repeat-like_dom_sf"/>
</dbReference>
<evidence type="ECO:0000313" key="7">
    <source>
        <dbReference type="RefSeq" id="XP_033580796.1"/>
    </source>
</evidence>
<accession>A0A6A6YY34</accession>
<feature type="domain" description="Cullin family profile" evidence="4">
    <location>
        <begin position="353"/>
        <end position="433"/>
    </location>
</feature>
<dbReference type="FunFam" id="1.20.1310.10:FF:000001">
    <property type="entry name" value="Cullin 3"/>
    <property type="match status" value="1"/>
</dbReference>
<evidence type="ECO:0000313" key="6">
    <source>
        <dbReference type="Proteomes" id="UP000504636"/>
    </source>
</evidence>
<sequence length="433" mass="50616">MDDVEARWNHIETGVKKIMTDVRGGIDFKEHMKNNLKAYFALYTSIHKFCVVPGPASFARAEYLYEHLTEYLSSHLKGVQARSKEYIDDALLSFYITEWHQYRTAAECNNWLFQYLNRHWIKDKIKQGRKDIYTVITLHLVRWKEDVFINTQESLVQAILKLIERQRNGEMIEKSRIKPVIESFGNLTEPLDLDESDESKSTVDFCKEYFQEPFLKATTEYYDTKSKLFLAENNVAEYMKMAEACLEEEEERVSPYLHDDTKPLLMQKYLGRLQGRFSTHVRKAGLAAVEEVAREDDNLEPEVYAEALHKTHAQYQSLVNHSFNGDSGFMQSVDNACREFVNRNKICLSGSNKSAELLAKYTDTVLKRSILTMATDDRETRLTQIITLFKYIEDKDVFQKHYSEMLAERLKQNILVSNRAEKRMISKLGEVCY</sequence>
<dbReference type="InterPro" id="IPR016158">
    <property type="entry name" value="Cullin_homology"/>
</dbReference>
<dbReference type="GeneID" id="54462697"/>
<reference evidence="7" key="2">
    <citation type="submission" date="2020-04" db="EMBL/GenBank/DDBJ databases">
        <authorList>
            <consortium name="NCBI Genome Project"/>
        </authorList>
    </citation>
    <scope>NUCLEOTIDE SEQUENCE</scope>
    <source>
        <strain evidence="7">CBS 304.34</strain>
    </source>
</reference>
<dbReference type="EMBL" id="MU003695">
    <property type="protein sequence ID" value="KAF2813832.1"/>
    <property type="molecule type" value="Genomic_DNA"/>
</dbReference>
<dbReference type="InterPro" id="IPR045093">
    <property type="entry name" value="Cullin"/>
</dbReference>
<dbReference type="PROSITE" id="PS50069">
    <property type="entry name" value="CULLIN_2"/>
    <property type="match status" value="1"/>
</dbReference>
<evidence type="ECO:0000256" key="1">
    <source>
        <dbReference type="ARBA" id="ARBA00006019"/>
    </source>
</evidence>
<keyword evidence="6" id="KW-1185">Reference proteome</keyword>
<dbReference type="GO" id="GO:0031625">
    <property type="term" value="F:ubiquitin protein ligase binding"/>
    <property type="evidence" value="ECO:0007669"/>
    <property type="project" value="InterPro"/>
</dbReference>
<dbReference type="SUPFAM" id="SSF75632">
    <property type="entry name" value="Cullin homology domain"/>
    <property type="match status" value="1"/>
</dbReference>
<organism evidence="5">
    <name type="scientific">Mytilinidion resinicola</name>
    <dbReference type="NCBI Taxonomy" id="574789"/>
    <lineage>
        <taxon>Eukaryota</taxon>
        <taxon>Fungi</taxon>
        <taxon>Dikarya</taxon>
        <taxon>Ascomycota</taxon>
        <taxon>Pezizomycotina</taxon>
        <taxon>Dothideomycetes</taxon>
        <taxon>Pleosporomycetidae</taxon>
        <taxon>Mytilinidiales</taxon>
        <taxon>Mytilinidiaceae</taxon>
        <taxon>Mytilinidion</taxon>
    </lineage>
</organism>
<evidence type="ECO:0000256" key="3">
    <source>
        <dbReference type="RuleBase" id="RU003829"/>
    </source>
</evidence>
<dbReference type="SUPFAM" id="SSF74788">
    <property type="entry name" value="Cullin repeat-like"/>
    <property type="match status" value="1"/>
</dbReference>
<name>A0A6A6YY34_9PEZI</name>
<dbReference type="PANTHER" id="PTHR11932">
    <property type="entry name" value="CULLIN"/>
    <property type="match status" value="1"/>
</dbReference>
<comment type="similarity">
    <text evidence="1 2 3">Belongs to the cullin family.</text>
</comment>
<reference evidence="7" key="3">
    <citation type="submission" date="2025-04" db="UniProtKB">
        <authorList>
            <consortium name="RefSeq"/>
        </authorList>
    </citation>
    <scope>IDENTIFICATION</scope>
    <source>
        <strain evidence="7">CBS 304.34</strain>
    </source>
</reference>
<evidence type="ECO:0000259" key="4">
    <source>
        <dbReference type="PROSITE" id="PS50069"/>
    </source>
</evidence>
<dbReference type="Pfam" id="PF00888">
    <property type="entry name" value="Cullin"/>
    <property type="match status" value="2"/>
</dbReference>
<evidence type="ECO:0000256" key="2">
    <source>
        <dbReference type="PROSITE-ProRule" id="PRU00330"/>
    </source>
</evidence>
<dbReference type="InterPro" id="IPR036317">
    <property type="entry name" value="Cullin_homology_sf"/>
</dbReference>
<gene>
    <name evidence="5 7" type="ORF">BDZ99DRAFT_472989</name>
</gene>
<reference evidence="5 7" key="1">
    <citation type="journal article" date="2020" name="Stud. Mycol.">
        <title>101 Dothideomycetes genomes: a test case for predicting lifestyles and emergence of pathogens.</title>
        <authorList>
            <person name="Haridas S."/>
            <person name="Albert R."/>
            <person name="Binder M."/>
            <person name="Bloem J."/>
            <person name="Labutti K."/>
            <person name="Salamov A."/>
            <person name="Andreopoulos B."/>
            <person name="Baker S."/>
            <person name="Barry K."/>
            <person name="Bills G."/>
            <person name="Bluhm B."/>
            <person name="Cannon C."/>
            <person name="Castanera R."/>
            <person name="Culley D."/>
            <person name="Daum C."/>
            <person name="Ezra D."/>
            <person name="Gonzalez J."/>
            <person name="Henrissat B."/>
            <person name="Kuo A."/>
            <person name="Liang C."/>
            <person name="Lipzen A."/>
            <person name="Lutzoni F."/>
            <person name="Magnuson J."/>
            <person name="Mondo S."/>
            <person name="Nolan M."/>
            <person name="Ohm R."/>
            <person name="Pangilinan J."/>
            <person name="Park H.-J."/>
            <person name="Ramirez L."/>
            <person name="Alfaro M."/>
            <person name="Sun H."/>
            <person name="Tritt A."/>
            <person name="Yoshinaga Y."/>
            <person name="Zwiers L.-H."/>
            <person name="Turgeon B."/>
            <person name="Goodwin S."/>
            <person name="Spatafora J."/>
            <person name="Crous P."/>
            <person name="Grigoriev I."/>
        </authorList>
    </citation>
    <scope>NUCLEOTIDE SEQUENCE</scope>
    <source>
        <strain evidence="5 7">CBS 304.34</strain>
    </source>
</reference>
<dbReference type="GO" id="GO:0006511">
    <property type="term" value="P:ubiquitin-dependent protein catabolic process"/>
    <property type="evidence" value="ECO:0007669"/>
    <property type="project" value="InterPro"/>
</dbReference>
<dbReference type="Gene3D" id="1.20.1310.10">
    <property type="entry name" value="Cullin Repeats"/>
    <property type="match status" value="4"/>
</dbReference>
<dbReference type="Proteomes" id="UP000504636">
    <property type="component" value="Unplaced"/>
</dbReference>
<dbReference type="RefSeq" id="XP_033580796.1">
    <property type="nucleotide sequence ID" value="XM_033721804.1"/>
</dbReference>
<proteinExistence type="inferred from homology"/>
<dbReference type="OrthoDB" id="3902216at2759"/>